<comment type="caution">
    <text evidence="7">Lacks conserved residue(s) required for the propagation of feature annotation.</text>
</comment>
<gene>
    <name evidence="8" type="ORF">LSH36_138g00029</name>
</gene>
<keyword evidence="9" id="KW-1185">Reference proteome</keyword>
<evidence type="ECO:0000256" key="7">
    <source>
        <dbReference type="RuleBase" id="RU368041"/>
    </source>
</evidence>
<evidence type="ECO:0000313" key="8">
    <source>
        <dbReference type="EMBL" id="KAK2160177.1"/>
    </source>
</evidence>
<evidence type="ECO:0000256" key="1">
    <source>
        <dbReference type="ARBA" id="ARBA00004651"/>
    </source>
</evidence>
<dbReference type="Pfam" id="PF05640">
    <property type="entry name" value="NKAIN"/>
    <property type="match status" value="2"/>
</dbReference>
<feature type="transmembrane region" description="Helical" evidence="7">
    <location>
        <begin position="54"/>
        <end position="78"/>
    </location>
</feature>
<dbReference type="PANTHER" id="PTHR13084">
    <property type="entry name" value="T-CELL LYMPHOMA BREAKPOINT-ASSOCIATED TARGET 1-RELATED"/>
    <property type="match status" value="1"/>
</dbReference>
<proteinExistence type="inferred from homology"/>
<keyword evidence="5 7" id="KW-1133">Transmembrane helix</keyword>
<reference evidence="8" key="1">
    <citation type="journal article" date="2023" name="Mol. Biol. Evol.">
        <title>Third-Generation Sequencing Reveals the Adaptive Role of the Epigenome in Three Deep-Sea Polychaetes.</title>
        <authorList>
            <person name="Perez M."/>
            <person name="Aroh O."/>
            <person name="Sun Y."/>
            <person name="Lan Y."/>
            <person name="Juniper S.K."/>
            <person name="Young C.R."/>
            <person name="Angers B."/>
            <person name="Qian P.Y."/>
        </authorList>
    </citation>
    <scope>NUCLEOTIDE SEQUENCE</scope>
    <source>
        <strain evidence="8">P08H-3</strain>
    </source>
</reference>
<evidence type="ECO:0000256" key="2">
    <source>
        <dbReference type="ARBA" id="ARBA00006364"/>
    </source>
</evidence>
<organism evidence="8 9">
    <name type="scientific">Paralvinella palmiformis</name>
    <dbReference type="NCBI Taxonomy" id="53620"/>
    <lineage>
        <taxon>Eukaryota</taxon>
        <taxon>Metazoa</taxon>
        <taxon>Spiralia</taxon>
        <taxon>Lophotrochozoa</taxon>
        <taxon>Annelida</taxon>
        <taxon>Polychaeta</taxon>
        <taxon>Sedentaria</taxon>
        <taxon>Canalipalpata</taxon>
        <taxon>Terebellida</taxon>
        <taxon>Terebelliformia</taxon>
        <taxon>Alvinellidae</taxon>
        <taxon>Paralvinella</taxon>
    </lineage>
</organism>
<accession>A0AAD9N7N7</accession>
<keyword evidence="3 7" id="KW-1003">Cell membrane</keyword>
<dbReference type="AlphaFoldDB" id="A0AAD9N7N7"/>
<keyword evidence="4 7" id="KW-0812">Transmembrane</keyword>
<evidence type="ECO:0000256" key="3">
    <source>
        <dbReference type="ARBA" id="ARBA00022475"/>
    </source>
</evidence>
<evidence type="ECO:0000256" key="5">
    <source>
        <dbReference type="ARBA" id="ARBA00022989"/>
    </source>
</evidence>
<protein>
    <recommendedName>
        <fullName evidence="7">Sodium/potassium-transporting ATPase subunit beta-1-interacting protein</fullName>
        <shortName evidence="7">Na(+)/K(+)-transporting ATPase subunit beta-1-interacting protein</shortName>
    </recommendedName>
</protein>
<evidence type="ECO:0000256" key="6">
    <source>
        <dbReference type="ARBA" id="ARBA00023136"/>
    </source>
</evidence>
<comment type="caution">
    <text evidence="8">The sequence shown here is derived from an EMBL/GenBank/DDBJ whole genome shotgun (WGS) entry which is preliminary data.</text>
</comment>
<dbReference type="Proteomes" id="UP001208570">
    <property type="component" value="Unassembled WGS sequence"/>
</dbReference>
<keyword evidence="6 7" id="KW-0472">Membrane</keyword>
<dbReference type="GO" id="GO:0005886">
    <property type="term" value="C:plasma membrane"/>
    <property type="evidence" value="ECO:0007669"/>
    <property type="project" value="UniProtKB-SubCell"/>
</dbReference>
<evidence type="ECO:0000313" key="9">
    <source>
        <dbReference type="Proteomes" id="UP001208570"/>
    </source>
</evidence>
<dbReference type="InterPro" id="IPR008516">
    <property type="entry name" value="Na/K-Atpase_Interacting"/>
</dbReference>
<evidence type="ECO:0000256" key="4">
    <source>
        <dbReference type="ARBA" id="ARBA00022692"/>
    </source>
</evidence>
<dbReference type="PANTHER" id="PTHR13084:SF6">
    <property type="entry name" value="SODIUM_POTASSIUM-TRANSPORTING ATPASE SUBUNIT BETA-1-INTERACTING PROTEIN"/>
    <property type="match status" value="1"/>
</dbReference>
<feature type="non-terminal residue" evidence="8">
    <location>
        <position position="262"/>
    </location>
</feature>
<comment type="similarity">
    <text evidence="2 7">Belongs to the NKAIN family.</text>
</comment>
<dbReference type="EMBL" id="JAODUP010000138">
    <property type="protein sequence ID" value="KAK2160177.1"/>
    <property type="molecule type" value="Genomic_DNA"/>
</dbReference>
<sequence>SSLCLSFSIQVVTCERLVFDFLGLMWAPIIVTFLHIIFVIVGIFGAYQYRPNVVIVYTLWSLLWIGWNIFVICFYLEIGILRRLVGLCAAIHLCRVFSEEDDSCKYPVYSAGESSPLSPTSTLGSGPPDPCLPVAERSEEEDVFLGVVVTRRPASNSRHHHFCAKIDFIGGFDTFSAYHSPNKTAHMQLQPVYMYVLYDDSFPQLVHDELEYVKMRYQEPSRNNCQTYKMCATPTAYIATDDQQAQSQLQTPQTQLPNYLVM</sequence>
<feature type="transmembrane region" description="Helical" evidence="7">
    <location>
        <begin position="24"/>
        <end position="47"/>
    </location>
</feature>
<name>A0AAD9N7N7_9ANNE</name>
<comment type="subcellular location">
    <subcellularLocation>
        <location evidence="1 7">Cell membrane</location>
        <topology evidence="1 7">Multi-pass membrane protein</topology>
    </subcellularLocation>
</comment>
<dbReference type="GO" id="GO:0002028">
    <property type="term" value="P:regulation of sodium ion transport"/>
    <property type="evidence" value="ECO:0007669"/>
    <property type="project" value="UniProtKB-UniRule"/>
</dbReference>